<dbReference type="PRINTS" id="PR00120">
    <property type="entry name" value="HATPASE"/>
</dbReference>
<keyword evidence="4" id="KW-0067">ATP-binding</keyword>
<feature type="transmembrane region" description="Helical" evidence="8">
    <location>
        <begin position="751"/>
        <end position="771"/>
    </location>
</feature>
<feature type="transmembrane region" description="Helical" evidence="8">
    <location>
        <begin position="646"/>
        <end position="666"/>
    </location>
</feature>
<evidence type="ECO:0000256" key="4">
    <source>
        <dbReference type="ARBA" id="ARBA00022840"/>
    </source>
</evidence>
<dbReference type="InterPro" id="IPR023299">
    <property type="entry name" value="ATPase_P-typ_cyto_dom_N"/>
</dbReference>
<dbReference type="GO" id="GO:0030007">
    <property type="term" value="P:intracellular potassium ion homeostasis"/>
    <property type="evidence" value="ECO:0007669"/>
    <property type="project" value="TreeGrafter"/>
</dbReference>
<evidence type="ECO:0000259" key="9">
    <source>
        <dbReference type="SMART" id="SM00831"/>
    </source>
</evidence>
<reference evidence="10" key="1">
    <citation type="submission" date="2009-10" db="EMBL/GenBank/DDBJ databases">
        <title>Diversity of trophic interactions inside an arsenic-rich microbial ecosystem.</title>
        <authorList>
            <person name="Bertin P.N."/>
            <person name="Heinrich-Salmeron A."/>
            <person name="Pelletier E."/>
            <person name="Goulhen-Chollet F."/>
            <person name="Arsene-Ploetze F."/>
            <person name="Gallien S."/>
            <person name="Calteau A."/>
            <person name="Vallenet D."/>
            <person name="Casiot C."/>
            <person name="Chane-Woon-Ming B."/>
            <person name="Giloteaux L."/>
            <person name="Barakat M."/>
            <person name="Bonnefoy V."/>
            <person name="Bruneel O."/>
            <person name="Chandler M."/>
            <person name="Cleiss J."/>
            <person name="Duran R."/>
            <person name="Elbaz-Poulichet F."/>
            <person name="Fonknechten N."/>
            <person name="Lauga B."/>
            <person name="Mornico D."/>
            <person name="Ortet P."/>
            <person name="Schaeffer C."/>
            <person name="Siguier P."/>
            <person name="Alexander Thil Smith A."/>
            <person name="Van Dorsselaer A."/>
            <person name="Weissenbach J."/>
            <person name="Medigue C."/>
            <person name="Le Paslier D."/>
        </authorList>
    </citation>
    <scope>NUCLEOTIDE SEQUENCE</scope>
</reference>
<accession>E6QUK9</accession>
<dbReference type="SFLD" id="SFLDG00002">
    <property type="entry name" value="C1.7:_P-type_atpase_like"/>
    <property type="match status" value="1"/>
</dbReference>
<dbReference type="PANTHER" id="PTHR43294:SF20">
    <property type="entry name" value="P-TYPE ATPASE"/>
    <property type="match status" value="1"/>
</dbReference>
<feature type="transmembrane region" description="Helical" evidence="8">
    <location>
        <begin position="69"/>
        <end position="85"/>
    </location>
</feature>
<dbReference type="InterPro" id="IPR044492">
    <property type="entry name" value="P_typ_ATPase_HD_dom"/>
</dbReference>
<proteinExistence type="predicted"/>
<evidence type="ECO:0000256" key="1">
    <source>
        <dbReference type="ARBA" id="ARBA00004141"/>
    </source>
</evidence>
<dbReference type="InterPro" id="IPR008250">
    <property type="entry name" value="ATPase_P-typ_transduc_dom_A_sf"/>
</dbReference>
<dbReference type="InterPro" id="IPR023298">
    <property type="entry name" value="ATPase_P-typ_TM_dom_sf"/>
</dbReference>
<gene>
    <name evidence="10" type="ORF">CARN7_1735</name>
</gene>
<dbReference type="GO" id="GO:1990573">
    <property type="term" value="P:potassium ion import across plasma membrane"/>
    <property type="evidence" value="ECO:0007669"/>
    <property type="project" value="TreeGrafter"/>
</dbReference>
<keyword evidence="7 8" id="KW-0472">Membrane</keyword>
<evidence type="ECO:0000256" key="6">
    <source>
        <dbReference type="ARBA" id="ARBA00022989"/>
    </source>
</evidence>
<dbReference type="SUPFAM" id="SSF81653">
    <property type="entry name" value="Calcium ATPase, transduction domain A"/>
    <property type="match status" value="1"/>
</dbReference>
<dbReference type="InterPro" id="IPR059000">
    <property type="entry name" value="ATPase_P-type_domA"/>
</dbReference>
<dbReference type="GO" id="GO:0005391">
    <property type="term" value="F:P-type sodium:potassium-exchanging transporter activity"/>
    <property type="evidence" value="ECO:0007669"/>
    <property type="project" value="TreeGrafter"/>
</dbReference>
<dbReference type="Pfam" id="PF00689">
    <property type="entry name" value="Cation_ATPase_C"/>
    <property type="match status" value="1"/>
</dbReference>
<protein>
    <submittedName>
        <fullName evidence="10">Putative Calcium-transporting ATPase</fullName>
        <ecNumber evidence="10">3.6.3.8</ecNumber>
    </submittedName>
</protein>
<dbReference type="EMBL" id="CABR01000113">
    <property type="protein sequence ID" value="CBI10932.1"/>
    <property type="molecule type" value="Genomic_DNA"/>
</dbReference>
<feature type="transmembrane region" description="Helical" evidence="8">
    <location>
        <begin position="713"/>
        <end position="739"/>
    </location>
</feature>
<dbReference type="SMART" id="SM00831">
    <property type="entry name" value="Cation_ATPase_N"/>
    <property type="match status" value="1"/>
</dbReference>
<dbReference type="AlphaFoldDB" id="E6QUK9"/>
<evidence type="ECO:0000256" key="7">
    <source>
        <dbReference type="ARBA" id="ARBA00023136"/>
    </source>
</evidence>
<evidence type="ECO:0000256" key="5">
    <source>
        <dbReference type="ARBA" id="ARBA00022967"/>
    </source>
</evidence>
<dbReference type="InterPro" id="IPR018303">
    <property type="entry name" value="ATPase_P-typ_P_site"/>
</dbReference>
<dbReference type="InterPro" id="IPR001757">
    <property type="entry name" value="P_typ_ATPase"/>
</dbReference>
<organism evidence="10">
    <name type="scientific">mine drainage metagenome</name>
    <dbReference type="NCBI Taxonomy" id="410659"/>
    <lineage>
        <taxon>unclassified sequences</taxon>
        <taxon>metagenomes</taxon>
        <taxon>ecological metagenomes</taxon>
    </lineage>
</organism>
<dbReference type="PANTHER" id="PTHR43294">
    <property type="entry name" value="SODIUM/POTASSIUM-TRANSPORTING ATPASE SUBUNIT ALPHA"/>
    <property type="match status" value="1"/>
</dbReference>
<dbReference type="Gene3D" id="2.70.150.10">
    <property type="entry name" value="Calcium-transporting ATPase, cytoplasmic transduction domain A"/>
    <property type="match status" value="1"/>
</dbReference>
<feature type="domain" description="Cation-transporting P-type ATPase N-terminal" evidence="9">
    <location>
        <begin position="4"/>
        <end position="65"/>
    </location>
</feature>
<dbReference type="SUPFAM" id="SSF81660">
    <property type="entry name" value="Metal cation-transporting ATPase, ATP-binding domain N"/>
    <property type="match status" value="1"/>
</dbReference>
<evidence type="ECO:0000313" key="10">
    <source>
        <dbReference type="EMBL" id="CBI10932.1"/>
    </source>
</evidence>
<dbReference type="SFLD" id="SFLDF00027">
    <property type="entry name" value="p-type_atpase"/>
    <property type="match status" value="1"/>
</dbReference>
<dbReference type="SFLD" id="SFLDS00003">
    <property type="entry name" value="Haloacid_Dehalogenase"/>
    <property type="match status" value="1"/>
</dbReference>
<dbReference type="InterPro" id="IPR006068">
    <property type="entry name" value="ATPase_P-typ_cation-transptr_C"/>
</dbReference>
<dbReference type="SUPFAM" id="SSF56784">
    <property type="entry name" value="HAD-like"/>
    <property type="match status" value="1"/>
</dbReference>
<dbReference type="GO" id="GO:0036376">
    <property type="term" value="P:sodium ion export across plasma membrane"/>
    <property type="evidence" value="ECO:0007669"/>
    <property type="project" value="TreeGrafter"/>
</dbReference>
<dbReference type="GO" id="GO:0005886">
    <property type="term" value="C:plasma membrane"/>
    <property type="evidence" value="ECO:0007669"/>
    <property type="project" value="TreeGrafter"/>
</dbReference>
<dbReference type="Pfam" id="PF00690">
    <property type="entry name" value="Cation_ATPase_N"/>
    <property type="match status" value="1"/>
</dbReference>
<dbReference type="NCBIfam" id="TIGR01494">
    <property type="entry name" value="ATPase_P-type"/>
    <property type="match status" value="3"/>
</dbReference>
<dbReference type="PROSITE" id="PS00154">
    <property type="entry name" value="ATPASE_E1_E2"/>
    <property type="match status" value="1"/>
</dbReference>
<name>E6QUK9_9ZZZZ</name>
<keyword evidence="5" id="KW-1278">Translocase</keyword>
<dbReference type="EC" id="3.6.3.8" evidence="10"/>
<dbReference type="InterPro" id="IPR050510">
    <property type="entry name" value="Cation_transp_ATPase_P-type"/>
</dbReference>
<dbReference type="GO" id="GO:0016887">
    <property type="term" value="F:ATP hydrolysis activity"/>
    <property type="evidence" value="ECO:0007669"/>
    <property type="project" value="InterPro"/>
</dbReference>
<keyword evidence="3" id="KW-0547">Nucleotide-binding</keyword>
<dbReference type="Pfam" id="PF00702">
    <property type="entry name" value="Hydrolase"/>
    <property type="match status" value="1"/>
</dbReference>
<feature type="transmembrane region" description="Helical" evidence="8">
    <location>
        <begin position="231"/>
        <end position="253"/>
    </location>
</feature>
<dbReference type="Gene3D" id="1.20.1110.10">
    <property type="entry name" value="Calcium-transporting ATPase, transmembrane domain"/>
    <property type="match status" value="2"/>
</dbReference>
<comment type="subcellular location">
    <subcellularLocation>
        <location evidence="1">Membrane</location>
        <topology evidence="1">Multi-pass membrane protein</topology>
    </subcellularLocation>
</comment>
<dbReference type="InterPro" id="IPR004014">
    <property type="entry name" value="ATPase_P-typ_cation-transptr_N"/>
</dbReference>
<feature type="transmembrane region" description="Helical" evidence="8">
    <location>
        <begin position="783"/>
        <end position="803"/>
    </location>
</feature>
<dbReference type="GO" id="GO:1902600">
    <property type="term" value="P:proton transmembrane transport"/>
    <property type="evidence" value="ECO:0007669"/>
    <property type="project" value="TreeGrafter"/>
</dbReference>
<dbReference type="Pfam" id="PF00122">
    <property type="entry name" value="E1-E2_ATPase"/>
    <property type="match status" value="1"/>
</dbReference>
<keyword evidence="2 8" id="KW-0812">Transmembrane</keyword>
<dbReference type="Gene3D" id="3.40.1110.10">
    <property type="entry name" value="Calcium-transporting ATPase, cytoplasmic domain N"/>
    <property type="match status" value="1"/>
</dbReference>
<dbReference type="GO" id="GO:0005524">
    <property type="term" value="F:ATP binding"/>
    <property type="evidence" value="ECO:0007669"/>
    <property type="project" value="UniProtKB-KW"/>
</dbReference>
<sequence length="845" mass="90955">MSTDPVSVDKGLSSQEVAQLLQRYGPNTLPSGQRRTGLTIILETVREPMFLLLLAAGTLYLIFGELQEGLILFGFVLVTIGLTLYQEGKTERAIEALRNLTSPRALVIRNGERVRVAGREVVPGDLVVLAEGDRVPADGILVASGNLQVDESLLTGEAVPVHKYVAKGNAVPARPGGDDTPYLYSGTLVVGGQGTVRITATGAHSEIGRIGTSLGTLNTERSPLQKQTARLIRTLAFLGLGLSLFLFVTYGLMRGDWLQALLASIALAMAMLPEEYPVVLTVFPAIGAWRLSKENVLTRRVAAIETLGATSVLCVDKTGTLTENRMTVAQLYAGGASFLVSDDASAELPEIFHALVEFSILSSEINPFDPMEQAFQHLGEHFLAHTEHLHHDWTLVHQYALTSQLRAKSHVSKAVDGGSYVVAAKGAPEAIIDLCHLDAVAQAHVAEAVEAMAAGGLRVLAVARARFDGMNFPTIEHDFDFEFVGLLGLSDPLRSEIPEAIHQCHAAGIRVVMITGDYLATARAIARQAGLDADEVLSGDVLDGMSDAELQTHMKTVNVCARIAPEQKLRIVQALKANGEIAAMTGDGVNDAPALKAAHVGIAMGGRGTDVAREAAALVLLDDNFTSIVRAIRLGRRIFDNMQKSMSYILAVHIPIAGMALLPVLFGWPAVLYPMHIAFLELIIDPACSLSFENEAAEADIMQRPPRDANAQLFGGTTLWLALLQGVGVLAVVMGTYAWANHHLNVPEARAFTFTTLVVANLALIYANRARTLLAALRTPNRILWMVTGLTLGLLALALYLPFLANVFRFAPLPLDELVTAFALGLASVVWFQLLKFFRLIKTQP</sequence>
<keyword evidence="6 8" id="KW-1133">Transmembrane helix</keyword>
<dbReference type="GO" id="GO:0006883">
    <property type="term" value="P:intracellular sodium ion homeostasis"/>
    <property type="evidence" value="ECO:0007669"/>
    <property type="project" value="TreeGrafter"/>
</dbReference>
<dbReference type="PRINTS" id="PR00119">
    <property type="entry name" value="CATATPASE"/>
</dbReference>
<comment type="caution">
    <text evidence="10">The sequence shown here is derived from an EMBL/GenBank/DDBJ whole genome shotgun (WGS) entry which is preliminary data.</text>
</comment>
<dbReference type="SUPFAM" id="SSF81665">
    <property type="entry name" value="Calcium ATPase, transmembrane domain M"/>
    <property type="match status" value="1"/>
</dbReference>
<evidence type="ECO:0000256" key="3">
    <source>
        <dbReference type="ARBA" id="ARBA00022741"/>
    </source>
</evidence>
<evidence type="ECO:0000256" key="8">
    <source>
        <dbReference type="SAM" id="Phobius"/>
    </source>
</evidence>
<evidence type="ECO:0000256" key="2">
    <source>
        <dbReference type="ARBA" id="ARBA00022692"/>
    </source>
</evidence>
<dbReference type="Gene3D" id="3.40.50.1000">
    <property type="entry name" value="HAD superfamily/HAD-like"/>
    <property type="match status" value="1"/>
</dbReference>
<feature type="transmembrane region" description="Helical" evidence="8">
    <location>
        <begin position="818"/>
        <end position="838"/>
    </location>
</feature>
<dbReference type="InterPro" id="IPR023214">
    <property type="entry name" value="HAD_sf"/>
</dbReference>
<keyword evidence="10" id="KW-0378">Hydrolase</keyword>
<dbReference type="InterPro" id="IPR036412">
    <property type="entry name" value="HAD-like_sf"/>
</dbReference>